<accession>A0AAV7J7M5</accession>
<gene>
    <name evidence="1" type="ORF">KQX54_012226</name>
</gene>
<name>A0AAV7J7M5_COTGL</name>
<dbReference type="AlphaFoldDB" id="A0AAV7J7M5"/>
<dbReference type="EMBL" id="JAHXZJ010000001">
    <property type="protein sequence ID" value="KAH0567718.1"/>
    <property type="molecule type" value="Genomic_DNA"/>
</dbReference>
<protein>
    <submittedName>
        <fullName evidence="1">Uncharacterized protein</fullName>
    </submittedName>
</protein>
<reference evidence="1 2" key="1">
    <citation type="journal article" date="2021" name="J. Hered.">
        <title>A chromosome-level genome assembly of the parasitoid wasp, Cotesia glomerata (Hymenoptera: Braconidae).</title>
        <authorList>
            <person name="Pinto B.J."/>
            <person name="Weis J.J."/>
            <person name="Gamble T."/>
            <person name="Ode P.J."/>
            <person name="Paul R."/>
            <person name="Zaspel J.M."/>
        </authorList>
    </citation>
    <scope>NUCLEOTIDE SEQUENCE [LARGE SCALE GENOMIC DNA]</scope>
    <source>
        <strain evidence="1">CgM1</strain>
    </source>
</reference>
<dbReference type="Proteomes" id="UP000826195">
    <property type="component" value="Unassembled WGS sequence"/>
</dbReference>
<evidence type="ECO:0000313" key="2">
    <source>
        <dbReference type="Proteomes" id="UP000826195"/>
    </source>
</evidence>
<evidence type="ECO:0000313" key="1">
    <source>
        <dbReference type="EMBL" id="KAH0567718.1"/>
    </source>
</evidence>
<sequence length="128" mass="14955">MVTHDKVYPKLYNQYYVTQTEGDRVIPLSQKDRRNCLGNTEFRKTWQKQLCQFMIQCSNSIHLISLSEEHFFDQRETASGMQYLKPYPQLASQAQASRLSCTRALVHVNCRLANSVFYIATRTLLFVP</sequence>
<proteinExistence type="predicted"/>
<keyword evidence="2" id="KW-1185">Reference proteome</keyword>
<organism evidence="1 2">
    <name type="scientific">Cotesia glomerata</name>
    <name type="common">Lepidopteran parasitic wasp</name>
    <name type="synonym">Apanteles glomeratus</name>
    <dbReference type="NCBI Taxonomy" id="32391"/>
    <lineage>
        <taxon>Eukaryota</taxon>
        <taxon>Metazoa</taxon>
        <taxon>Ecdysozoa</taxon>
        <taxon>Arthropoda</taxon>
        <taxon>Hexapoda</taxon>
        <taxon>Insecta</taxon>
        <taxon>Pterygota</taxon>
        <taxon>Neoptera</taxon>
        <taxon>Endopterygota</taxon>
        <taxon>Hymenoptera</taxon>
        <taxon>Apocrita</taxon>
        <taxon>Ichneumonoidea</taxon>
        <taxon>Braconidae</taxon>
        <taxon>Microgastrinae</taxon>
        <taxon>Cotesia</taxon>
    </lineage>
</organism>
<comment type="caution">
    <text evidence="1">The sequence shown here is derived from an EMBL/GenBank/DDBJ whole genome shotgun (WGS) entry which is preliminary data.</text>
</comment>